<comment type="caution">
    <text evidence="2">The sequence shown here is derived from an EMBL/GenBank/DDBJ whole genome shotgun (WGS) entry which is preliminary data.</text>
</comment>
<keyword evidence="3" id="KW-1185">Reference proteome</keyword>
<name>A0A1J9QJC1_9EURO</name>
<reference evidence="2 3" key="1">
    <citation type="submission" date="2015-08" db="EMBL/GenBank/DDBJ databases">
        <title>Emmonsia species relationships and genome sequence.</title>
        <authorList>
            <person name="Cuomo C.A."/>
            <person name="Schwartz I.S."/>
            <person name="Kenyon C."/>
            <person name="De Hoog G.S."/>
            <person name="Govender N.P."/>
            <person name="Botha A."/>
            <person name="Moreno L."/>
            <person name="De Vries M."/>
            <person name="Munoz J.F."/>
            <person name="Stielow J.B."/>
        </authorList>
    </citation>
    <scope>NUCLEOTIDE SEQUENCE [LARGE SCALE GENOMIC DNA]</scope>
    <source>
        <strain evidence="2 3">EI222</strain>
    </source>
</reference>
<organism evidence="2 3">
    <name type="scientific">Blastomyces percursus</name>
    <dbReference type="NCBI Taxonomy" id="1658174"/>
    <lineage>
        <taxon>Eukaryota</taxon>
        <taxon>Fungi</taxon>
        <taxon>Dikarya</taxon>
        <taxon>Ascomycota</taxon>
        <taxon>Pezizomycotina</taxon>
        <taxon>Eurotiomycetes</taxon>
        <taxon>Eurotiomycetidae</taxon>
        <taxon>Onygenales</taxon>
        <taxon>Ajellomycetaceae</taxon>
        <taxon>Blastomyces</taxon>
    </lineage>
</organism>
<dbReference type="VEuPathDB" id="FungiDB:ACJ73_00017"/>
<dbReference type="AlphaFoldDB" id="A0A1J9QJC1"/>
<evidence type="ECO:0000313" key="2">
    <source>
        <dbReference type="EMBL" id="OJD28576.1"/>
    </source>
</evidence>
<feature type="region of interest" description="Disordered" evidence="1">
    <location>
        <begin position="48"/>
        <end position="71"/>
    </location>
</feature>
<gene>
    <name evidence="2" type="ORF">ACJ73_00017</name>
</gene>
<proteinExistence type="predicted"/>
<accession>A0A1J9QJC1</accession>
<evidence type="ECO:0000256" key="1">
    <source>
        <dbReference type="SAM" id="MobiDB-lite"/>
    </source>
</evidence>
<evidence type="ECO:0000313" key="3">
    <source>
        <dbReference type="Proteomes" id="UP000242791"/>
    </source>
</evidence>
<dbReference type="Proteomes" id="UP000242791">
    <property type="component" value="Unassembled WGS sequence"/>
</dbReference>
<dbReference type="EMBL" id="LGTZ01000001">
    <property type="protein sequence ID" value="OJD28576.1"/>
    <property type="molecule type" value="Genomic_DNA"/>
</dbReference>
<sequence length="237" mass="26435">MSLGPENVMHCDLPPGFDLSERDGAARCRCFSLKLCLLEQFHWPTLQTEDKDRPNHSARPAPRERGGDESTRIQGSFAAGTTASNSAHSRCTIAVSPLFYSPNLCIHTGLQRLLCLPLAPQALRSGAVISIFGLDDGRHLAPGHPSDIKWERFLKDALTSLNSCLTLTLGILRGAFFLWHRLDNLLQRCRDVKILVWRGREGEDFKKTRHVVLFLVEPGMQTGYIVDISRPPPALRS</sequence>
<protein>
    <submittedName>
        <fullName evidence="2">Uncharacterized protein</fullName>
    </submittedName>
</protein>